<dbReference type="EMBL" id="CP021694">
    <property type="protein sequence ID" value="ARX34803.1"/>
    <property type="molecule type" value="Genomic_DNA"/>
</dbReference>
<evidence type="ECO:0000313" key="5">
    <source>
        <dbReference type="Proteomes" id="UP000254191"/>
    </source>
</evidence>
<gene>
    <name evidence="1" type="ORF">AM402_11855</name>
    <name evidence="3" type="ORF">NCTC11938_04842</name>
    <name evidence="2" type="ORF">PW210_003973</name>
</gene>
<evidence type="ECO:0000313" key="1">
    <source>
        <dbReference type="EMBL" id="ARX34803.1"/>
    </source>
</evidence>
<dbReference type="EMBL" id="UGTS01000006">
    <property type="protein sequence ID" value="SUC40541.1"/>
    <property type="molecule type" value="Genomic_DNA"/>
</dbReference>
<name>A0A0J1CEU0_PROMI</name>
<dbReference type="AlphaFoldDB" id="A0A0J1CEU0"/>
<reference evidence="2" key="3">
    <citation type="submission" date="2023-06" db="EMBL/GenBank/DDBJ databases">
        <authorList>
            <consortium name="Clinical and Environmental Microbiology Branch: Whole genome sequencing antimicrobial resistance pathogens in the healthcare setting"/>
        </authorList>
    </citation>
    <scope>NUCLEOTIDE SEQUENCE</scope>
    <source>
        <strain evidence="2">Microbial</strain>
    </source>
</reference>
<dbReference type="Proteomes" id="UP000195540">
    <property type="component" value="Chromosome"/>
</dbReference>
<reference evidence="3 5" key="2">
    <citation type="submission" date="2018-06" db="EMBL/GenBank/DDBJ databases">
        <authorList>
            <consortium name="Pathogen Informatics"/>
            <person name="Doyle S."/>
        </authorList>
    </citation>
    <scope>NUCLEOTIDE SEQUENCE [LARGE SCALE GENOMIC DNA]</scope>
    <source>
        <strain evidence="3 5">NCTC11938</strain>
    </source>
</reference>
<proteinExistence type="predicted"/>
<evidence type="ECO:0000313" key="3">
    <source>
        <dbReference type="EMBL" id="SUC40541.1"/>
    </source>
</evidence>
<organism evidence="2 6">
    <name type="scientific">Proteus mirabilis</name>
    <dbReference type="NCBI Taxonomy" id="584"/>
    <lineage>
        <taxon>Bacteria</taxon>
        <taxon>Pseudomonadati</taxon>
        <taxon>Pseudomonadota</taxon>
        <taxon>Gammaproteobacteria</taxon>
        <taxon>Enterobacterales</taxon>
        <taxon>Morganellaceae</taxon>
        <taxon>Proteus</taxon>
    </lineage>
</organism>
<dbReference type="KEGG" id="pvl:AOB99_08780"/>
<evidence type="ECO:0000313" key="6">
    <source>
        <dbReference type="Proteomes" id="UP001171165"/>
    </source>
</evidence>
<dbReference type="Proteomes" id="UP001171165">
    <property type="component" value="Unassembled WGS sequence"/>
</dbReference>
<dbReference type="RefSeq" id="WP_004243094.1">
    <property type="nucleotide sequence ID" value="NZ_ABFCQN020000055.1"/>
</dbReference>
<evidence type="ECO:0000313" key="2">
    <source>
        <dbReference type="EMBL" id="EKW9778085.1"/>
    </source>
</evidence>
<evidence type="ECO:0000313" key="4">
    <source>
        <dbReference type="Proteomes" id="UP000195540"/>
    </source>
</evidence>
<accession>A0A0J1CEU0</accession>
<reference evidence="1 4" key="1">
    <citation type="submission" date="2017-05" db="EMBL/GenBank/DDBJ databases">
        <title>Whole genome sequencing of Proteus mirabilis AR_0155.</title>
        <authorList>
            <person name="Conlan S."/>
            <person name="Thomas P.J."/>
            <person name="Mullikin J."/>
            <person name="Frank K.M."/>
            <person name="Segre J.A."/>
        </authorList>
    </citation>
    <scope>NUCLEOTIDE SEQUENCE [LARGE SCALE GENOMIC DNA]</scope>
    <source>
        <strain evidence="1 4">AR_0155</strain>
    </source>
</reference>
<dbReference type="Proteomes" id="UP000254191">
    <property type="component" value="Unassembled WGS sequence"/>
</dbReference>
<sequence length="140" mass="16625">MKIETIKKLSKQRRKFYIGSSLNITHINRQLAFLTPILDDAIDKIKYAQQKQALLSPIKETAQIFEYVKNNNKKKAAIYALDYLIFCFSHGCCTIKKFIRRELMFLLERIKHFIAYELKEIIQPSTFFCFNFLKALKKHL</sequence>
<protein>
    <submittedName>
        <fullName evidence="2">Uncharacterized protein</fullName>
    </submittedName>
</protein>
<dbReference type="EMBL" id="ABKSPD020000024">
    <property type="protein sequence ID" value="EKW9778085.1"/>
    <property type="molecule type" value="Genomic_DNA"/>
</dbReference>